<comment type="catalytic activity">
    <reaction evidence="4">
        <text>5-hydroxyuridine(34) in tRNA + S-adenosyl-L-methionine = 5-methoxyuridine(34) in tRNA + S-adenosyl-L-homocysteine + H(+)</text>
        <dbReference type="Rhea" id="RHEA:60524"/>
        <dbReference type="Rhea" id="RHEA-COMP:13381"/>
        <dbReference type="Rhea" id="RHEA-COMP:15591"/>
        <dbReference type="ChEBI" id="CHEBI:15378"/>
        <dbReference type="ChEBI" id="CHEBI:57856"/>
        <dbReference type="ChEBI" id="CHEBI:59789"/>
        <dbReference type="ChEBI" id="CHEBI:136877"/>
        <dbReference type="ChEBI" id="CHEBI:143860"/>
    </reaction>
</comment>
<dbReference type="Proteomes" id="UP001519345">
    <property type="component" value="Unassembled WGS sequence"/>
</dbReference>
<evidence type="ECO:0000256" key="2">
    <source>
        <dbReference type="ARBA" id="ARBA00022679"/>
    </source>
</evidence>
<dbReference type="InterPro" id="IPR002935">
    <property type="entry name" value="SAM_O-MeTrfase"/>
</dbReference>
<evidence type="ECO:0000313" key="6">
    <source>
        <dbReference type="Proteomes" id="UP001519345"/>
    </source>
</evidence>
<feature type="binding site" evidence="4">
    <location>
        <position position="65"/>
    </location>
    <ligand>
        <name>S-adenosyl-L-methionine</name>
        <dbReference type="ChEBI" id="CHEBI:59789"/>
    </ligand>
</feature>
<proteinExistence type="inferred from homology"/>
<evidence type="ECO:0000256" key="4">
    <source>
        <dbReference type="HAMAP-Rule" id="MF_02217"/>
    </source>
</evidence>
<feature type="binding site" evidence="4">
    <location>
        <position position="157"/>
    </location>
    <ligand>
        <name>Mg(2+)</name>
        <dbReference type="ChEBI" id="CHEBI:18420"/>
    </ligand>
</feature>
<name>A0ABS4ICS8_9BACI</name>
<keyword evidence="4" id="KW-0819">tRNA processing</keyword>
<keyword evidence="1 4" id="KW-0489">Methyltransferase</keyword>
<dbReference type="Pfam" id="PF01596">
    <property type="entry name" value="Methyltransf_3"/>
    <property type="match status" value="1"/>
</dbReference>
<dbReference type="RefSeq" id="WP_209461973.1">
    <property type="nucleotide sequence ID" value="NZ_CP110224.1"/>
</dbReference>
<keyword evidence="4" id="KW-0460">Magnesium</keyword>
<sequence length="220" mass="25255">MEEQLTSYLNKRLPEQEDWVIDLEEQAKKENVPIMEPVGMHFVMQLIKLKKPTRILEIGTAIGYSALRMVEAYPDTSIVTIEKDEARYHQAKVNIKNQHKISNIKIIHGDALDKINELVEENSTFDFIFIDAAKGQYKRYFELASPMLTEEGCILSDNVLFKGYVVNPKQALSRHEKMVNKIQNYNEWLTKHPDFTTSIVPIGDGVAISLKNSWKGETLS</sequence>
<feature type="binding site" evidence="4">
    <location>
        <position position="82"/>
    </location>
    <ligand>
        <name>S-adenosyl-L-methionine</name>
        <dbReference type="ChEBI" id="CHEBI:59789"/>
    </ligand>
</feature>
<evidence type="ECO:0000313" key="5">
    <source>
        <dbReference type="EMBL" id="MBP1968749.1"/>
    </source>
</evidence>
<dbReference type="PANTHER" id="PTHR10509">
    <property type="entry name" value="O-METHYLTRANSFERASE-RELATED"/>
    <property type="match status" value="1"/>
</dbReference>
<comment type="similarity">
    <text evidence="4">Belongs to the class I-like SAM-binding methyltransferase superfamily. Cation-dependent O-methyltransferase family.</text>
</comment>
<comment type="caution">
    <text evidence="5">The sequence shown here is derived from an EMBL/GenBank/DDBJ whole genome shotgun (WGS) entry which is preliminary data.</text>
</comment>
<keyword evidence="6" id="KW-1185">Reference proteome</keyword>
<evidence type="ECO:0000256" key="1">
    <source>
        <dbReference type="ARBA" id="ARBA00022603"/>
    </source>
</evidence>
<dbReference type="InterPro" id="IPR050362">
    <property type="entry name" value="Cation-dep_OMT"/>
</dbReference>
<keyword evidence="2 4" id="KW-0808">Transferase</keyword>
<dbReference type="PANTHER" id="PTHR10509:SF14">
    <property type="entry name" value="CAFFEOYL-COA O-METHYLTRANSFERASE 3-RELATED"/>
    <property type="match status" value="1"/>
</dbReference>
<feature type="binding site" evidence="4">
    <location>
        <position position="131"/>
    </location>
    <ligand>
        <name>S-adenosyl-L-methionine</name>
        <dbReference type="ChEBI" id="CHEBI:59789"/>
    </ligand>
</feature>
<dbReference type="InterPro" id="IPR043675">
    <property type="entry name" value="TrmR_methyltr"/>
</dbReference>
<comment type="function">
    <text evidence="4">Catalyzes the methylation of 5-hydroxyuridine (ho5U) to form 5-methoxyuridine (mo5U) at position 34 in tRNAs.</text>
</comment>
<reference evidence="5 6" key="1">
    <citation type="submission" date="2021-03" db="EMBL/GenBank/DDBJ databases">
        <title>Genomic Encyclopedia of Type Strains, Phase IV (KMG-IV): sequencing the most valuable type-strain genomes for metagenomic binning, comparative biology and taxonomic classification.</title>
        <authorList>
            <person name="Goeker M."/>
        </authorList>
    </citation>
    <scope>NUCLEOTIDE SEQUENCE [LARGE SCALE GENOMIC DNA]</scope>
    <source>
        <strain evidence="5 6">DSM 25609</strain>
    </source>
</reference>
<feature type="binding site" evidence="4">
    <location>
        <position position="35"/>
    </location>
    <ligand>
        <name>S-adenosyl-L-methionine</name>
        <dbReference type="ChEBI" id="CHEBI:59789"/>
    </ligand>
</feature>
<comment type="subunit">
    <text evidence="4">Homodimer.</text>
</comment>
<feature type="binding site" evidence="4">
    <location>
        <position position="158"/>
    </location>
    <ligand>
        <name>Mg(2+)</name>
        <dbReference type="ChEBI" id="CHEBI:18420"/>
    </ligand>
</feature>
<keyword evidence="4" id="KW-0479">Metal-binding</keyword>
<dbReference type="EC" id="2.1.1.-" evidence="4"/>
<gene>
    <name evidence="4" type="primary">trmR</name>
    <name evidence="5" type="ORF">J2Z83_000843</name>
</gene>
<protein>
    <recommendedName>
        <fullName evidence="4">tRNA 5-hydroxyuridine methyltransferase</fullName>
        <ecNumber evidence="4">2.1.1.-</ecNumber>
    </recommendedName>
    <alternativeName>
        <fullName evidence="4">ho5U methyltransferase</fullName>
    </alternativeName>
</protein>
<evidence type="ECO:0000256" key="3">
    <source>
        <dbReference type="ARBA" id="ARBA00022691"/>
    </source>
</evidence>
<feature type="binding site" evidence="4">
    <location>
        <position position="131"/>
    </location>
    <ligand>
        <name>Mg(2+)</name>
        <dbReference type="ChEBI" id="CHEBI:18420"/>
    </ligand>
</feature>
<feature type="binding site" evidence="4">
    <location>
        <begin position="110"/>
        <end position="111"/>
    </location>
    <ligand>
        <name>S-adenosyl-L-methionine</name>
        <dbReference type="ChEBI" id="CHEBI:59789"/>
    </ligand>
</feature>
<dbReference type="PROSITE" id="PS51682">
    <property type="entry name" value="SAM_OMT_I"/>
    <property type="match status" value="1"/>
</dbReference>
<dbReference type="CDD" id="cd02440">
    <property type="entry name" value="AdoMet_MTases"/>
    <property type="match status" value="1"/>
</dbReference>
<dbReference type="Gene3D" id="3.40.50.150">
    <property type="entry name" value="Vaccinia Virus protein VP39"/>
    <property type="match status" value="1"/>
</dbReference>
<organism evidence="5 6">
    <name type="scientific">Virgibacillus natechei</name>
    <dbReference type="NCBI Taxonomy" id="1216297"/>
    <lineage>
        <taxon>Bacteria</taxon>
        <taxon>Bacillati</taxon>
        <taxon>Bacillota</taxon>
        <taxon>Bacilli</taxon>
        <taxon>Bacillales</taxon>
        <taxon>Bacillaceae</taxon>
        <taxon>Virgibacillus</taxon>
    </lineage>
</organism>
<keyword evidence="3 4" id="KW-0949">S-adenosyl-L-methionine</keyword>
<dbReference type="SUPFAM" id="SSF53335">
    <property type="entry name" value="S-adenosyl-L-methionine-dependent methyltransferases"/>
    <property type="match status" value="1"/>
</dbReference>
<dbReference type="EMBL" id="JAGGKX010000003">
    <property type="protein sequence ID" value="MBP1968749.1"/>
    <property type="molecule type" value="Genomic_DNA"/>
</dbReference>
<dbReference type="InterPro" id="IPR029063">
    <property type="entry name" value="SAM-dependent_MTases_sf"/>
</dbReference>
<dbReference type="HAMAP" id="MF_02217">
    <property type="entry name" value="TrmR_methyltr"/>
    <property type="match status" value="1"/>
</dbReference>
<accession>A0ABS4ICS8</accession>